<gene>
    <name evidence="1" type="ORF">PMAYCL1PPCAC_27507</name>
</gene>
<organism evidence="1 2">
    <name type="scientific">Pristionchus mayeri</name>
    <dbReference type="NCBI Taxonomy" id="1317129"/>
    <lineage>
        <taxon>Eukaryota</taxon>
        <taxon>Metazoa</taxon>
        <taxon>Ecdysozoa</taxon>
        <taxon>Nematoda</taxon>
        <taxon>Chromadorea</taxon>
        <taxon>Rhabditida</taxon>
        <taxon>Rhabditina</taxon>
        <taxon>Diplogasteromorpha</taxon>
        <taxon>Diplogasteroidea</taxon>
        <taxon>Neodiplogasteridae</taxon>
        <taxon>Pristionchus</taxon>
    </lineage>
</organism>
<protein>
    <submittedName>
        <fullName evidence="1">Uncharacterized protein</fullName>
    </submittedName>
</protein>
<comment type="caution">
    <text evidence="1">The sequence shown here is derived from an EMBL/GenBank/DDBJ whole genome shotgun (WGS) entry which is preliminary data.</text>
</comment>
<name>A0AAN5I970_9BILA</name>
<evidence type="ECO:0000313" key="2">
    <source>
        <dbReference type="Proteomes" id="UP001328107"/>
    </source>
</evidence>
<proteinExistence type="predicted"/>
<keyword evidence="2" id="KW-1185">Reference proteome</keyword>
<dbReference type="EMBL" id="BTRK01000006">
    <property type="protein sequence ID" value="GMR57312.1"/>
    <property type="molecule type" value="Genomic_DNA"/>
</dbReference>
<feature type="non-terminal residue" evidence="1">
    <location>
        <position position="1"/>
    </location>
</feature>
<dbReference type="AlphaFoldDB" id="A0AAN5I970"/>
<dbReference type="Proteomes" id="UP001328107">
    <property type="component" value="Unassembled WGS sequence"/>
</dbReference>
<reference evidence="2" key="1">
    <citation type="submission" date="2022-10" db="EMBL/GenBank/DDBJ databases">
        <title>Genome assembly of Pristionchus species.</title>
        <authorList>
            <person name="Yoshida K."/>
            <person name="Sommer R.J."/>
        </authorList>
    </citation>
    <scope>NUCLEOTIDE SEQUENCE [LARGE SCALE GENOMIC DNA]</scope>
    <source>
        <strain evidence="2">RS5460</strain>
    </source>
</reference>
<accession>A0AAN5I970</accession>
<evidence type="ECO:0000313" key="1">
    <source>
        <dbReference type="EMBL" id="GMR57312.1"/>
    </source>
</evidence>
<sequence length="90" mass="10407">QAGRFEPGHALSGLTQCTPLIYSGTRSVSQIRTRAAIAIPRAILLLLDHAMVRDRRGDERRKGRVHHLEWRKEVRVRGGWEERFNFVESM</sequence>